<sequence>PDAKRDEFSDESYWWLLRKLFDNAKRKKETRKTFAHMQGKWLNEVGDIEKEAINLKKDGKKEECADILSNFTSRCITEVLAII</sequence>
<comment type="caution">
    <text evidence="1">The sequence shown here is derived from an EMBL/GenBank/DDBJ whole genome shotgun (WGS) entry which is preliminary data.</text>
</comment>
<evidence type="ECO:0000313" key="1">
    <source>
        <dbReference type="EMBL" id="GAG93755.1"/>
    </source>
</evidence>
<dbReference type="EMBL" id="BART01026178">
    <property type="protein sequence ID" value="GAG93755.1"/>
    <property type="molecule type" value="Genomic_DNA"/>
</dbReference>
<feature type="non-terminal residue" evidence="1">
    <location>
        <position position="1"/>
    </location>
</feature>
<protein>
    <submittedName>
        <fullName evidence="1">Uncharacterized protein</fullName>
    </submittedName>
</protein>
<proteinExistence type="predicted"/>
<organism evidence="1">
    <name type="scientific">marine sediment metagenome</name>
    <dbReference type="NCBI Taxonomy" id="412755"/>
    <lineage>
        <taxon>unclassified sequences</taxon>
        <taxon>metagenomes</taxon>
        <taxon>ecological metagenomes</taxon>
    </lineage>
</organism>
<dbReference type="AlphaFoldDB" id="X1BFF3"/>
<accession>X1BFF3</accession>
<gene>
    <name evidence="1" type="ORF">S01H4_46775</name>
</gene>
<name>X1BFF3_9ZZZZ</name>
<reference evidence="1" key="1">
    <citation type="journal article" date="2014" name="Front. Microbiol.">
        <title>High frequency of phylogenetically diverse reductive dehalogenase-homologous genes in deep subseafloor sedimentary metagenomes.</title>
        <authorList>
            <person name="Kawai M."/>
            <person name="Futagami T."/>
            <person name="Toyoda A."/>
            <person name="Takaki Y."/>
            <person name="Nishi S."/>
            <person name="Hori S."/>
            <person name="Arai W."/>
            <person name="Tsubouchi T."/>
            <person name="Morono Y."/>
            <person name="Uchiyama I."/>
            <person name="Ito T."/>
            <person name="Fujiyama A."/>
            <person name="Inagaki F."/>
            <person name="Takami H."/>
        </authorList>
    </citation>
    <scope>NUCLEOTIDE SEQUENCE</scope>
    <source>
        <strain evidence="1">Expedition CK06-06</strain>
    </source>
</reference>